<dbReference type="Proteomes" id="UP000256512">
    <property type="component" value="Unassembled WGS sequence"/>
</dbReference>
<dbReference type="EMBL" id="QNVS01000010">
    <property type="protein sequence ID" value="REC55798.1"/>
    <property type="molecule type" value="Genomic_DNA"/>
</dbReference>
<sequence length="82" mass="9739">MEENNSEESKITLEYILNGFNLTFNVSDTLHPKTAIFDDMAEHLAFEHSLFEDLDEYSTLDKLDTLVKKAKYYYLQYYQTKI</sequence>
<keyword evidence="2" id="KW-1185">Reference proteome</keyword>
<comment type="caution">
    <text evidence="1">The sequence shown here is derived from an EMBL/GenBank/DDBJ whole genome shotgun (WGS) entry which is preliminary data.</text>
</comment>
<protein>
    <submittedName>
        <fullName evidence="1">Uncharacterized protein</fullName>
    </submittedName>
</protein>
<organism evidence="1 2">
    <name type="scientific">Chryseobacterium piscium</name>
    <dbReference type="NCBI Taxonomy" id="333702"/>
    <lineage>
        <taxon>Bacteria</taxon>
        <taxon>Pseudomonadati</taxon>
        <taxon>Bacteroidota</taxon>
        <taxon>Flavobacteriia</taxon>
        <taxon>Flavobacteriales</taxon>
        <taxon>Weeksellaceae</taxon>
        <taxon>Chryseobacterium group</taxon>
        <taxon>Chryseobacterium</taxon>
    </lineage>
</organism>
<reference evidence="1 2" key="1">
    <citation type="journal article" date="2006" name="Int. J. Syst. Evol. Microbiol.">
        <title>Chryseobacterium piscium sp. nov., isolated from fish of the South Atlantic Ocean off South Africa.</title>
        <authorList>
            <person name="de Beer H."/>
            <person name="Hugo C.J."/>
            <person name="Jooste P.J."/>
            <person name="Vancanneyt M."/>
            <person name="Coenye T."/>
            <person name="Vandamme P."/>
        </authorList>
    </citation>
    <scope>NUCLEOTIDE SEQUENCE [LARGE SCALE GENOMIC DNA]</scope>
    <source>
        <strain evidence="1 2">CCUG 51923</strain>
    </source>
</reference>
<evidence type="ECO:0000313" key="1">
    <source>
        <dbReference type="EMBL" id="REC55798.1"/>
    </source>
</evidence>
<evidence type="ECO:0000313" key="2">
    <source>
        <dbReference type="Proteomes" id="UP000256512"/>
    </source>
</evidence>
<name>A0A3D9BQJ8_9FLAO</name>
<dbReference type="RefSeq" id="WP_115949385.1">
    <property type="nucleotide sequence ID" value="NZ_QNVS01000010.1"/>
</dbReference>
<gene>
    <name evidence="1" type="ORF">DRF62_05160</name>
</gene>
<accession>A0A3D9BQJ8</accession>
<dbReference type="AlphaFoldDB" id="A0A3D9BQJ8"/>
<proteinExistence type="predicted"/>